<reference evidence="6 7" key="1">
    <citation type="submission" date="2024-09" db="EMBL/GenBank/DDBJ databases">
        <title>Rethinking Asexuality: The Enigmatic Case of Functional Sexual Genes in Lepraria (Stereocaulaceae).</title>
        <authorList>
            <person name="Doellman M."/>
            <person name="Sun Y."/>
            <person name="Barcenas-Pena A."/>
            <person name="Lumbsch H.T."/>
            <person name="Grewe F."/>
        </authorList>
    </citation>
    <scope>NUCLEOTIDE SEQUENCE [LARGE SCALE GENOMIC DNA]</scope>
    <source>
        <strain evidence="6 7">Mercado 3170</strain>
    </source>
</reference>
<evidence type="ECO:0000313" key="7">
    <source>
        <dbReference type="Proteomes" id="UP001590950"/>
    </source>
</evidence>
<dbReference type="PROSITE" id="PS50865">
    <property type="entry name" value="ZF_MYND_2"/>
    <property type="match status" value="1"/>
</dbReference>
<keyword evidence="3" id="KW-0862">Zinc</keyword>
<accession>A0ABR3ZWL4</accession>
<name>A0ABR3ZWL4_9LECA</name>
<keyword evidence="7" id="KW-1185">Reference proteome</keyword>
<dbReference type="SUPFAM" id="SSF144232">
    <property type="entry name" value="HIT/MYND zinc finger-like"/>
    <property type="match status" value="1"/>
</dbReference>
<proteinExistence type="predicted"/>
<keyword evidence="1" id="KW-0479">Metal-binding</keyword>
<dbReference type="EMBL" id="JBEFKJ010000044">
    <property type="protein sequence ID" value="KAL2037126.1"/>
    <property type="molecule type" value="Genomic_DNA"/>
</dbReference>
<evidence type="ECO:0000256" key="1">
    <source>
        <dbReference type="ARBA" id="ARBA00022723"/>
    </source>
</evidence>
<sequence>MNRATPAIAPLQGYDSGQFAYACARCTRTEGELGRGFKCCGVCKTTRYCSILCTQDDKPLHDRVCGHSINDSLTQAELRVMEVFAFQIENPQSLNLRDAADHLIGCFMFRSIDDWNFLRVAMTYPAGFSDVIRHAFGTFLRFAEFRNGLLPPYWSSESRASWETTK</sequence>
<dbReference type="InterPro" id="IPR002893">
    <property type="entry name" value="Znf_MYND"/>
</dbReference>
<organism evidence="6 7">
    <name type="scientific">Stereocaulon virgatum</name>
    <dbReference type="NCBI Taxonomy" id="373712"/>
    <lineage>
        <taxon>Eukaryota</taxon>
        <taxon>Fungi</taxon>
        <taxon>Dikarya</taxon>
        <taxon>Ascomycota</taxon>
        <taxon>Pezizomycotina</taxon>
        <taxon>Lecanoromycetes</taxon>
        <taxon>OSLEUM clade</taxon>
        <taxon>Lecanoromycetidae</taxon>
        <taxon>Lecanorales</taxon>
        <taxon>Lecanorineae</taxon>
        <taxon>Stereocaulaceae</taxon>
        <taxon>Stereocaulon</taxon>
    </lineage>
</organism>
<evidence type="ECO:0000313" key="6">
    <source>
        <dbReference type="EMBL" id="KAL2037126.1"/>
    </source>
</evidence>
<comment type="caution">
    <text evidence="6">The sequence shown here is derived from an EMBL/GenBank/DDBJ whole genome shotgun (WGS) entry which is preliminary data.</text>
</comment>
<dbReference type="Gene3D" id="6.10.140.2220">
    <property type="match status" value="1"/>
</dbReference>
<feature type="domain" description="MYND-type" evidence="5">
    <location>
        <begin position="23"/>
        <end position="65"/>
    </location>
</feature>
<evidence type="ECO:0000256" key="3">
    <source>
        <dbReference type="ARBA" id="ARBA00022833"/>
    </source>
</evidence>
<gene>
    <name evidence="6" type="ORF">N7G274_010122</name>
</gene>
<protein>
    <recommendedName>
        <fullName evidence="5">MYND-type domain-containing protein</fullName>
    </recommendedName>
</protein>
<dbReference type="Proteomes" id="UP001590950">
    <property type="component" value="Unassembled WGS sequence"/>
</dbReference>
<keyword evidence="2 4" id="KW-0863">Zinc-finger</keyword>
<evidence type="ECO:0000259" key="5">
    <source>
        <dbReference type="PROSITE" id="PS50865"/>
    </source>
</evidence>
<dbReference type="PROSITE" id="PS01360">
    <property type="entry name" value="ZF_MYND_1"/>
    <property type="match status" value="1"/>
</dbReference>
<evidence type="ECO:0000256" key="2">
    <source>
        <dbReference type="ARBA" id="ARBA00022771"/>
    </source>
</evidence>
<evidence type="ECO:0000256" key="4">
    <source>
        <dbReference type="PROSITE-ProRule" id="PRU00134"/>
    </source>
</evidence>